<comment type="caution">
    <text evidence="2">The sequence shown here is derived from an EMBL/GenBank/DDBJ whole genome shotgun (WGS) entry which is preliminary data.</text>
</comment>
<accession>A0A226D2B4</accession>
<dbReference type="SUPFAM" id="SSF54695">
    <property type="entry name" value="POZ domain"/>
    <property type="match status" value="1"/>
</dbReference>
<dbReference type="Pfam" id="PF00651">
    <property type="entry name" value="BTB"/>
    <property type="match status" value="1"/>
</dbReference>
<proteinExistence type="predicted"/>
<dbReference type="InterPro" id="IPR011333">
    <property type="entry name" value="SKP1/BTB/POZ_sf"/>
</dbReference>
<dbReference type="PROSITE" id="PS50097">
    <property type="entry name" value="BTB"/>
    <property type="match status" value="1"/>
</dbReference>
<organism evidence="2 3">
    <name type="scientific">Folsomia candida</name>
    <name type="common">Springtail</name>
    <dbReference type="NCBI Taxonomy" id="158441"/>
    <lineage>
        <taxon>Eukaryota</taxon>
        <taxon>Metazoa</taxon>
        <taxon>Ecdysozoa</taxon>
        <taxon>Arthropoda</taxon>
        <taxon>Hexapoda</taxon>
        <taxon>Collembola</taxon>
        <taxon>Entomobryomorpha</taxon>
        <taxon>Isotomoidea</taxon>
        <taxon>Isotomidae</taxon>
        <taxon>Proisotominae</taxon>
        <taxon>Folsomia</taxon>
    </lineage>
</organism>
<dbReference type="SUPFAM" id="SSF50985">
    <property type="entry name" value="RCC1/BLIP-II"/>
    <property type="match status" value="1"/>
</dbReference>
<evidence type="ECO:0000313" key="3">
    <source>
        <dbReference type="Proteomes" id="UP000198287"/>
    </source>
</evidence>
<dbReference type="CDD" id="cd18186">
    <property type="entry name" value="BTB_POZ_ZBTB_KLHL-like"/>
    <property type="match status" value="1"/>
</dbReference>
<dbReference type="InterPro" id="IPR009091">
    <property type="entry name" value="RCC1/BLIP-II"/>
</dbReference>
<dbReference type="EMBL" id="LNIX01000043">
    <property type="protein sequence ID" value="OXA38801.1"/>
    <property type="molecule type" value="Genomic_DNA"/>
</dbReference>
<dbReference type="STRING" id="158441.A0A226D2B4"/>
<dbReference type="SMART" id="SM00225">
    <property type="entry name" value="BTB"/>
    <property type="match status" value="1"/>
</dbReference>
<sequence>MEPSTPSSDVIPEKQLKIWKIFRNVGPDGEEILKTAKLAHSAAYNRGLVVTMTDETYSFVREGDDVCKILKIPELSGVQVEEFVTGTINFAVTVDRQVFSWYWGVPPAPVTGSLTGVQARQIALSEFEGILALSVGGDVHQWGLTQSENWRRAWTWTKIPKEHFGNQEVISIACVELTGVALTSKGMLYQWISGEGGTMPKKVRIAGSVPFKKVTGGSDFIAALTLKGEMRYLKIKHPGLISGGDTTTEWKTIFKDHKIQDMASCTWPGKVFVVELNKDARFVLSSPLPEASHHAPSFTLPSSLSMDELFSQNGDTSYQTISAQVKTRNKASDVLCNLWENKKLADVAFSVEGKVITAHRCILAERSEYFEIMFSREWMEATGGASSAIEVKDTKYDVFEALLFYIYTDLIKFKEDEDENIFELMKLADFYCQVKLHNECEKILINNISEENAFFFARIASSVNASTLEEKAMKFIADYQVLGDNSSPEKKPWRGFMDAFEKMSAALLNQ</sequence>
<dbReference type="AlphaFoldDB" id="A0A226D2B4"/>
<protein>
    <submittedName>
        <fullName evidence="2">RCC1 and BTB domain-containing protein 2</fullName>
    </submittedName>
</protein>
<dbReference type="OrthoDB" id="5814172at2759"/>
<dbReference type="InterPro" id="IPR000210">
    <property type="entry name" value="BTB/POZ_dom"/>
</dbReference>
<reference evidence="2 3" key="1">
    <citation type="submission" date="2015-12" db="EMBL/GenBank/DDBJ databases">
        <title>The genome of Folsomia candida.</title>
        <authorList>
            <person name="Faddeeva A."/>
            <person name="Derks M.F."/>
            <person name="Anvar Y."/>
            <person name="Smit S."/>
            <person name="Van Straalen N."/>
            <person name="Roelofs D."/>
        </authorList>
    </citation>
    <scope>NUCLEOTIDE SEQUENCE [LARGE SCALE GENOMIC DNA]</scope>
    <source>
        <strain evidence="2 3">VU population</strain>
        <tissue evidence="2">Whole body</tissue>
    </source>
</reference>
<name>A0A226D2B4_FOLCA</name>
<evidence type="ECO:0000313" key="2">
    <source>
        <dbReference type="EMBL" id="OXA38801.1"/>
    </source>
</evidence>
<dbReference type="Gene3D" id="2.130.10.30">
    <property type="entry name" value="Regulator of chromosome condensation 1/beta-lactamase-inhibitor protein II"/>
    <property type="match status" value="1"/>
</dbReference>
<dbReference type="Proteomes" id="UP000198287">
    <property type="component" value="Unassembled WGS sequence"/>
</dbReference>
<dbReference type="PANTHER" id="PTHR24413">
    <property type="entry name" value="SPECKLE-TYPE POZ PROTEIN"/>
    <property type="match status" value="1"/>
</dbReference>
<evidence type="ECO:0000259" key="1">
    <source>
        <dbReference type="PROSITE" id="PS50097"/>
    </source>
</evidence>
<keyword evidence="3" id="KW-1185">Reference proteome</keyword>
<dbReference type="Gene3D" id="3.30.710.10">
    <property type="entry name" value="Potassium Channel Kv1.1, Chain A"/>
    <property type="match status" value="1"/>
</dbReference>
<feature type="domain" description="BTB" evidence="1">
    <location>
        <begin position="345"/>
        <end position="415"/>
    </location>
</feature>
<gene>
    <name evidence="2" type="ORF">Fcan01_26474</name>
</gene>